<dbReference type="SUPFAM" id="SSF47979">
    <property type="entry name" value="Iron-dependent repressor protein, dimerization domain"/>
    <property type="match status" value="1"/>
</dbReference>
<evidence type="ECO:0000256" key="4">
    <source>
        <dbReference type="ARBA" id="ARBA00023125"/>
    </source>
</evidence>
<evidence type="ECO:0000256" key="6">
    <source>
        <dbReference type="ARBA" id="ARBA00025185"/>
    </source>
</evidence>
<dbReference type="Gene3D" id="1.10.60.10">
    <property type="entry name" value="Iron dependent repressor, metal binding and dimerisation domain"/>
    <property type="match status" value="1"/>
</dbReference>
<evidence type="ECO:0000256" key="2">
    <source>
        <dbReference type="ARBA" id="ARBA00022386"/>
    </source>
</evidence>
<dbReference type="SMART" id="SM00529">
    <property type="entry name" value="HTH_DTXR"/>
    <property type="match status" value="1"/>
</dbReference>
<dbReference type="PANTHER" id="PTHR33238:SF7">
    <property type="entry name" value="IRON-DEPENDENT TRANSCRIPTIONAL REGULATOR"/>
    <property type="match status" value="1"/>
</dbReference>
<dbReference type="InterPro" id="IPR036390">
    <property type="entry name" value="WH_DNA-bd_sf"/>
</dbReference>
<name>A0A5K7Z708_9BACT</name>
<keyword evidence="4" id="KW-0238">DNA-binding</keyword>
<dbReference type="Proteomes" id="UP000427769">
    <property type="component" value="Chromosome"/>
</dbReference>
<feature type="domain" description="HTH dtxR-type" evidence="7">
    <location>
        <begin position="14"/>
        <end position="75"/>
    </location>
</feature>
<dbReference type="PANTHER" id="PTHR33238">
    <property type="entry name" value="IRON (METAL) DEPENDENT REPRESSOR, DTXR FAMILY"/>
    <property type="match status" value="1"/>
</dbReference>
<dbReference type="GO" id="GO:0046914">
    <property type="term" value="F:transition metal ion binding"/>
    <property type="evidence" value="ECO:0007669"/>
    <property type="project" value="InterPro"/>
</dbReference>
<comment type="function">
    <text evidence="6">In the presence of manganese, represses expression of mntH and mntS. Up-regulates expression of mntP.</text>
</comment>
<evidence type="ECO:0000313" key="9">
    <source>
        <dbReference type="Proteomes" id="UP000427769"/>
    </source>
</evidence>
<dbReference type="SUPFAM" id="SSF46785">
    <property type="entry name" value="Winged helix' DNA-binding domain"/>
    <property type="match status" value="1"/>
</dbReference>
<dbReference type="OrthoDB" id="9791355at2"/>
<evidence type="ECO:0000256" key="1">
    <source>
        <dbReference type="ARBA" id="ARBA00007871"/>
    </source>
</evidence>
<dbReference type="GO" id="GO:0046983">
    <property type="term" value="F:protein dimerization activity"/>
    <property type="evidence" value="ECO:0007669"/>
    <property type="project" value="InterPro"/>
</dbReference>
<protein>
    <recommendedName>
        <fullName evidence="2">Transcriptional regulator MntR</fullName>
    </recommendedName>
</protein>
<reference evidence="8 9" key="1">
    <citation type="submission" date="2019-11" db="EMBL/GenBank/DDBJ databases">
        <title>Comparative genomics of hydrocarbon-degrading Desulfosarcina strains.</title>
        <authorList>
            <person name="Watanabe M."/>
            <person name="Kojima H."/>
            <person name="Fukui M."/>
        </authorList>
    </citation>
    <scope>NUCLEOTIDE SEQUENCE [LARGE SCALE GENOMIC DNA]</scope>
    <source>
        <strain evidence="8 9">PP31</strain>
    </source>
</reference>
<dbReference type="Pfam" id="PF01325">
    <property type="entry name" value="Fe_dep_repress"/>
    <property type="match status" value="1"/>
</dbReference>
<proteinExistence type="inferred from homology"/>
<dbReference type="EMBL" id="AP021875">
    <property type="protein sequence ID" value="BBO76495.1"/>
    <property type="molecule type" value="Genomic_DNA"/>
</dbReference>
<dbReference type="RefSeq" id="WP_155305317.1">
    <property type="nucleotide sequence ID" value="NZ_AP021875.1"/>
</dbReference>
<dbReference type="GO" id="GO:0003700">
    <property type="term" value="F:DNA-binding transcription factor activity"/>
    <property type="evidence" value="ECO:0007669"/>
    <property type="project" value="InterPro"/>
</dbReference>
<evidence type="ECO:0000313" key="8">
    <source>
        <dbReference type="EMBL" id="BBO76495.1"/>
    </source>
</evidence>
<keyword evidence="3" id="KW-0805">Transcription regulation</keyword>
<sequence>MTPALRKNMAEKPLTAVMEDYLEAIFDLSQDKKVVRVKDIAKRMDVKMPTVSSMLKTLNDRGLVHYEKYEYIELTKTGGNVGKEMRRRHGVLNKFLTEILKIEATVADDEACKMEHTLSSDTLDSLVDFMEFIQTCPRTGESWLNNFEEYRKNGSNPEKCRLRGDEFSCSFQEKIGTMQCKKS</sequence>
<keyword evidence="5" id="KW-0804">Transcription</keyword>
<dbReference type="AlphaFoldDB" id="A0A5K7Z708"/>
<comment type="similarity">
    <text evidence="1">Belongs to the DtxR/MntR family.</text>
</comment>
<organism evidence="8 9">
    <name type="scientific">Desulfosarcina widdelii</name>
    <dbReference type="NCBI Taxonomy" id="947919"/>
    <lineage>
        <taxon>Bacteria</taxon>
        <taxon>Pseudomonadati</taxon>
        <taxon>Thermodesulfobacteriota</taxon>
        <taxon>Desulfobacteria</taxon>
        <taxon>Desulfobacterales</taxon>
        <taxon>Desulfosarcinaceae</taxon>
        <taxon>Desulfosarcina</taxon>
    </lineage>
</organism>
<evidence type="ECO:0000256" key="5">
    <source>
        <dbReference type="ARBA" id="ARBA00023163"/>
    </source>
</evidence>
<dbReference type="InterPro" id="IPR022689">
    <property type="entry name" value="Iron_dep_repressor"/>
</dbReference>
<dbReference type="InterPro" id="IPR001367">
    <property type="entry name" value="Fe_dep_repressor"/>
</dbReference>
<keyword evidence="9" id="KW-1185">Reference proteome</keyword>
<dbReference type="Pfam" id="PF02742">
    <property type="entry name" value="Fe_dep_repr_C"/>
    <property type="match status" value="1"/>
</dbReference>
<dbReference type="Gene3D" id="1.10.10.10">
    <property type="entry name" value="Winged helix-like DNA-binding domain superfamily/Winged helix DNA-binding domain"/>
    <property type="match status" value="1"/>
</dbReference>
<evidence type="ECO:0000259" key="7">
    <source>
        <dbReference type="PROSITE" id="PS50944"/>
    </source>
</evidence>
<evidence type="ECO:0000256" key="3">
    <source>
        <dbReference type="ARBA" id="ARBA00023015"/>
    </source>
</evidence>
<dbReference type="InterPro" id="IPR050536">
    <property type="entry name" value="DtxR_MntR_Metal-Reg"/>
</dbReference>
<dbReference type="KEGG" id="dwd:DSCW_39120"/>
<dbReference type="InterPro" id="IPR022687">
    <property type="entry name" value="HTH_DTXR"/>
</dbReference>
<dbReference type="GO" id="GO:0003677">
    <property type="term" value="F:DNA binding"/>
    <property type="evidence" value="ECO:0007669"/>
    <property type="project" value="UniProtKB-KW"/>
</dbReference>
<dbReference type="InterPro" id="IPR036421">
    <property type="entry name" value="Fe_dep_repressor_sf"/>
</dbReference>
<dbReference type="InterPro" id="IPR036388">
    <property type="entry name" value="WH-like_DNA-bd_sf"/>
</dbReference>
<dbReference type="PROSITE" id="PS50944">
    <property type="entry name" value="HTH_DTXR"/>
    <property type="match status" value="1"/>
</dbReference>
<gene>
    <name evidence="8" type="ORF">DSCW_39120</name>
</gene>
<accession>A0A5K7Z708</accession>